<dbReference type="Proteomes" id="UP000243797">
    <property type="component" value="Unassembled WGS sequence"/>
</dbReference>
<dbReference type="AlphaFoldDB" id="A0A2K1QKD8"/>
<evidence type="ECO:0000313" key="3">
    <source>
        <dbReference type="Proteomes" id="UP000243797"/>
    </source>
</evidence>
<name>A0A2K1QKD8_9PEZI</name>
<evidence type="ECO:0000313" key="2">
    <source>
        <dbReference type="EMBL" id="PNS15587.1"/>
    </source>
</evidence>
<protein>
    <submittedName>
        <fullName evidence="2">Chaperone DnaJ</fullName>
    </submittedName>
</protein>
<keyword evidence="3" id="KW-1185">Reference proteome</keyword>
<dbReference type="InParanoid" id="A0A2K1QKD8"/>
<gene>
    <name evidence="2" type="ORF">CAC42_846</name>
</gene>
<organism evidence="2 3">
    <name type="scientific">Sphaceloma murrayae</name>
    <dbReference type="NCBI Taxonomy" id="2082308"/>
    <lineage>
        <taxon>Eukaryota</taxon>
        <taxon>Fungi</taxon>
        <taxon>Dikarya</taxon>
        <taxon>Ascomycota</taxon>
        <taxon>Pezizomycotina</taxon>
        <taxon>Dothideomycetes</taxon>
        <taxon>Dothideomycetidae</taxon>
        <taxon>Myriangiales</taxon>
        <taxon>Elsinoaceae</taxon>
        <taxon>Sphaceloma</taxon>
    </lineage>
</organism>
<dbReference type="EMBL" id="NKHZ01000070">
    <property type="protein sequence ID" value="PNS15587.1"/>
    <property type="molecule type" value="Genomic_DNA"/>
</dbReference>
<feature type="region of interest" description="Disordered" evidence="1">
    <location>
        <begin position="1"/>
        <end position="22"/>
    </location>
</feature>
<comment type="caution">
    <text evidence="2">The sequence shown here is derived from an EMBL/GenBank/DDBJ whole genome shotgun (WGS) entry which is preliminary data.</text>
</comment>
<accession>A0A2K1QKD8</accession>
<proteinExistence type="predicted"/>
<reference evidence="2 3" key="1">
    <citation type="submission" date="2017-06" db="EMBL/GenBank/DDBJ databases">
        <title>Draft genome sequence of a variant of Elsinoe murrayae.</title>
        <authorList>
            <person name="Cheng Q."/>
        </authorList>
    </citation>
    <scope>NUCLEOTIDE SEQUENCE [LARGE SCALE GENOMIC DNA]</scope>
    <source>
        <strain evidence="2 3">CQ-2017a</strain>
    </source>
</reference>
<sequence>MTKLNKLTTAPAPPPGPKSDFRKRLTRILRPHRFVPYDPPSPDPVDDRPLPTNLPALDAEVNTIASELAANDIDEARITELILEITRIRDDFKAWAADMDAKIMVMGLEVKSIREAEGYLAWYDRKVMVERREKLERARLDMAKGYHKPTVADEEAEEKLLFLGGGC</sequence>
<evidence type="ECO:0000256" key="1">
    <source>
        <dbReference type="SAM" id="MobiDB-lite"/>
    </source>
</evidence>